<evidence type="ECO:0000313" key="7">
    <source>
        <dbReference type="EMBL" id="CAF4543923.1"/>
    </source>
</evidence>
<gene>
    <name evidence="7" type="ORF">SMN809_LOCUS36738</name>
</gene>
<dbReference type="EMBL" id="CAJOBI010091363">
    <property type="protein sequence ID" value="CAF4543923.1"/>
    <property type="molecule type" value="Genomic_DNA"/>
</dbReference>
<dbReference type="PANTHER" id="PTHR12745">
    <property type="entry name" value="SUPPRESSION OF TUMORIGENICITY 7"/>
    <property type="match status" value="1"/>
</dbReference>
<evidence type="ECO:0000256" key="3">
    <source>
        <dbReference type="ARBA" id="ARBA00022692"/>
    </source>
</evidence>
<protein>
    <recommendedName>
        <fullName evidence="6">Protein ST7 homolog</fullName>
    </recommendedName>
</protein>
<keyword evidence="5" id="KW-0472">Membrane</keyword>
<proteinExistence type="inferred from homology"/>
<sequence>MQRAWRERTPSIRIQLAHDALEKNSEFTPALILLAEEEATTIIEVERLLKQALKCAE</sequence>
<comment type="similarity">
    <text evidence="2">Belongs to the ST7 family.</text>
</comment>
<reference evidence="7" key="1">
    <citation type="submission" date="2021-02" db="EMBL/GenBank/DDBJ databases">
        <authorList>
            <person name="Nowell W R."/>
        </authorList>
    </citation>
    <scope>NUCLEOTIDE SEQUENCE</scope>
</reference>
<feature type="non-terminal residue" evidence="7">
    <location>
        <position position="1"/>
    </location>
</feature>
<organism evidence="7 8">
    <name type="scientific">Rotaria magnacalcarata</name>
    <dbReference type="NCBI Taxonomy" id="392030"/>
    <lineage>
        <taxon>Eukaryota</taxon>
        <taxon>Metazoa</taxon>
        <taxon>Spiralia</taxon>
        <taxon>Gnathifera</taxon>
        <taxon>Rotifera</taxon>
        <taxon>Eurotatoria</taxon>
        <taxon>Bdelloidea</taxon>
        <taxon>Philodinida</taxon>
        <taxon>Philodinidae</taxon>
        <taxon>Rotaria</taxon>
    </lineage>
</organism>
<comment type="subcellular location">
    <subcellularLocation>
        <location evidence="1">Membrane</location>
        <topology evidence="1">Multi-pass membrane protein</topology>
    </subcellularLocation>
</comment>
<dbReference type="InterPro" id="IPR007311">
    <property type="entry name" value="ST7"/>
</dbReference>
<keyword evidence="3" id="KW-0812">Transmembrane</keyword>
<evidence type="ECO:0000256" key="5">
    <source>
        <dbReference type="ARBA" id="ARBA00023136"/>
    </source>
</evidence>
<evidence type="ECO:0000256" key="1">
    <source>
        <dbReference type="ARBA" id="ARBA00004141"/>
    </source>
</evidence>
<comment type="caution">
    <text evidence="7">The sequence shown here is derived from an EMBL/GenBank/DDBJ whole genome shotgun (WGS) entry which is preliminary data.</text>
</comment>
<dbReference type="Pfam" id="PF04184">
    <property type="entry name" value="ST7"/>
    <property type="match status" value="1"/>
</dbReference>
<dbReference type="Proteomes" id="UP000676336">
    <property type="component" value="Unassembled WGS sequence"/>
</dbReference>
<dbReference type="AlphaFoldDB" id="A0A8S2YB77"/>
<keyword evidence="4" id="KW-1133">Transmembrane helix</keyword>
<accession>A0A8S2YB77</accession>
<name>A0A8S2YB77_9BILA</name>
<evidence type="ECO:0000256" key="6">
    <source>
        <dbReference type="ARBA" id="ARBA00040270"/>
    </source>
</evidence>
<dbReference type="GO" id="GO:0016020">
    <property type="term" value="C:membrane"/>
    <property type="evidence" value="ECO:0007669"/>
    <property type="project" value="UniProtKB-SubCell"/>
</dbReference>
<evidence type="ECO:0000256" key="4">
    <source>
        <dbReference type="ARBA" id="ARBA00022989"/>
    </source>
</evidence>
<evidence type="ECO:0000313" key="8">
    <source>
        <dbReference type="Proteomes" id="UP000676336"/>
    </source>
</evidence>
<evidence type="ECO:0000256" key="2">
    <source>
        <dbReference type="ARBA" id="ARBA00009751"/>
    </source>
</evidence>
<dbReference type="PANTHER" id="PTHR12745:SF6">
    <property type="entry name" value="PROTEIN ST7 HOMOLOG"/>
    <property type="match status" value="1"/>
</dbReference>